<gene>
    <name evidence="10" type="primary">tcyC</name>
    <name evidence="10" type="ORF">HMPREF0520_0326</name>
</gene>
<keyword evidence="6 10" id="KW-0067">ATP-binding</keyword>
<dbReference type="PANTHER" id="PTHR43166:SF9">
    <property type="entry name" value="GLUTAMATE_ASPARTATE IMPORT ATP-BINDING PROTEIN GLTL"/>
    <property type="match status" value="1"/>
</dbReference>
<name>C8PB56_9LACO</name>
<protein>
    <submittedName>
        <fullName evidence="10">ABC transporter, ATP-binding protein</fullName>
        <ecNumber evidence="10">3.6.3.-</ecNumber>
    </submittedName>
</protein>
<dbReference type="HOGENOM" id="CLU_000604_1_22_9"/>
<dbReference type="InterPro" id="IPR003593">
    <property type="entry name" value="AAA+_ATPase"/>
</dbReference>
<keyword evidence="5" id="KW-0547">Nucleotide-binding</keyword>
<evidence type="ECO:0000256" key="1">
    <source>
        <dbReference type="ARBA" id="ARBA00004202"/>
    </source>
</evidence>
<dbReference type="InterPro" id="IPR027417">
    <property type="entry name" value="P-loop_NTPase"/>
</dbReference>
<evidence type="ECO:0000256" key="2">
    <source>
        <dbReference type="ARBA" id="ARBA00005417"/>
    </source>
</evidence>
<evidence type="ECO:0000256" key="5">
    <source>
        <dbReference type="ARBA" id="ARBA00022741"/>
    </source>
</evidence>
<dbReference type="EC" id="3.6.3.-" evidence="10"/>
<dbReference type="EMBL" id="ACLN01000004">
    <property type="protein sequence ID" value="EEW52005.1"/>
    <property type="molecule type" value="Genomic_DNA"/>
</dbReference>
<comment type="similarity">
    <text evidence="2">Belongs to the ABC transporter superfamily.</text>
</comment>
<evidence type="ECO:0000259" key="9">
    <source>
        <dbReference type="PROSITE" id="PS50893"/>
    </source>
</evidence>
<organism evidence="10 11">
    <name type="scientific">Lactobacillus iners DSM 13335</name>
    <dbReference type="NCBI Taxonomy" id="525328"/>
    <lineage>
        <taxon>Bacteria</taxon>
        <taxon>Bacillati</taxon>
        <taxon>Bacillota</taxon>
        <taxon>Bacilli</taxon>
        <taxon>Lactobacillales</taxon>
        <taxon>Lactobacillaceae</taxon>
        <taxon>Lactobacillus</taxon>
    </lineage>
</organism>
<evidence type="ECO:0000256" key="3">
    <source>
        <dbReference type="ARBA" id="ARBA00022448"/>
    </source>
</evidence>
<evidence type="ECO:0000313" key="11">
    <source>
        <dbReference type="Proteomes" id="UP000004115"/>
    </source>
</evidence>
<dbReference type="PANTHER" id="PTHR43166">
    <property type="entry name" value="AMINO ACID IMPORT ATP-BINDING PROTEIN"/>
    <property type="match status" value="1"/>
</dbReference>
<dbReference type="Gene3D" id="3.40.50.300">
    <property type="entry name" value="P-loop containing nucleotide triphosphate hydrolases"/>
    <property type="match status" value="1"/>
</dbReference>
<dbReference type="Pfam" id="PF00005">
    <property type="entry name" value="ABC_tran"/>
    <property type="match status" value="1"/>
</dbReference>
<dbReference type="InterPro" id="IPR017871">
    <property type="entry name" value="ABC_transporter-like_CS"/>
</dbReference>
<dbReference type="GO" id="GO:0005524">
    <property type="term" value="F:ATP binding"/>
    <property type="evidence" value="ECO:0007669"/>
    <property type="project" value="UniProtKB-KW"/>
</dbReference>
<dbReference type="AlphaFoldDB" id="C8PB56"/>
<dbReference type="GO" id="GO:0016887">
    <property type="term" value="F:ATP hydrolysis activity"/>
    <property type="evidence" value="ECO:0007669"/>
    <property type="project" value="InterPro"/>
</dbReference>
<comment type="subcellular location">
    <subcellularLocation>
        <location evidence="1">Cell membrane</location>
        <topology evidence="1">Peripheral membrane protein</topology>
    </subcellularLocation>
</comment>
<evidence type="ECO:0000256" key="8">
    <source>
        <dbReference type="ARBA" id="ARBA00023136"/>
    </source>
</evidence>
<evidence type="ECO:0000256" key="4">
    <source>
        <dbReference type="ARBA" id="ARBA00022475"/>
    </source>
</evidence>
<keyword evidence="4" id="KW-1003">Cell membrane</keyword>
<keyword evidence="10" id="KW-0378">Hydrolase</keyword>
<evidence type="ECO:0000256" key="7">
    <source>
        <dbReference type="ARBA" id="ARBA00022970"/>
    </source>
</evidence>
<evidence type="ECO:0000256" key="6">
    <source>
        <dbReference type="ARBA" id="ARBA00022840"/>
    </source>
</evidence>
<dbReference type="GO" id="GO:0015424">
    <property type="term" value="F:ABC-type amino acid transporter activity"/>
    <property type="evidence" value="ECO:0007669"/>
    <property type="project" value="InterPro"/>
</dbReference>
<dbReference type="InterPro" id="IPR050086">
    <property type="entry name" value="MetN_ABC_transporter-like"/>
</dbReference>
<keyword evidence="8" id="KW-0472">Membrane</keyword>
<dbReference type="InterPro" id="IPR003439">
    <property type="entry name" value="ABC_transporter-like_ATP-bd"/>
</dbReference>
<dbReference type="PIRSF" id="PIRSF039085">
    <property type="entry name" value="ABC_ATPase_HisP"/>
    <property type="match status" value="1"/>
</dbReference>
<reference evidence="10 11" key="1">
    <citation type="submission" date="2009-09" db="EMBL/GenBank/DDBJ databases">
        <authorList>
            <person name="Qin X."/>
            <person name="Bachman B."/>
            <person name="Battles P."/>
            <person name="Bell A."/>
            <person name="Bess C."/>
            <person name="Bickham C."/>
            <person name="Chaboub L."/>
            <person name="Chen D."/>
            <person name="Coyle M."/>
            <person name="Deiros D.R."/>
            <person name="Dinh H."/>
            <person name="Forbes L."/>
            <person name="Fowler G."/>
            <person name="Francisco L."/>
            <person name="Fu Q."/>
            <person name="Gubbala S."/>
            <person name="Hale W."/>
            <person name="Han Y."/>
            <person name="Hemphill L."/>
            <person name="Highlander S.K."/>
            <person name="Hirani K."/>
            <person name="Hogues M."/>
            <person name="Jackson L."/>
            <person name="Jakkamsetti A."/>
            <person name="Javaid M."/>
            <person name="Jiang H."/>
            <person name="Korchina V."/>
            <person name="Kovar C."/>
            <person name="Lara F."/>
            <person name="Lee S."/>
            <person name="Mata R."/>
            <person name="Mathew T."/>
            <person name="Moen C."/>
            <person name="Morales K."/>
            <person name="Munidasa M."/>
            <person name="Nazareth L."/>
            <person name="Ngo R."/>
            <person name="Nguyen L."/>
            <person name="Okwuonu G."/>
            <person name="Ongeri F."/>
            <person name="Patil S."/>
            <person name="Petrosino J."/>
            <person name="Pham C."/>
            <person name="Pham P."/>
            <person name="Pu L.-L."/>
            <person name="Puazo M."/>
            <person name="Raj R."/>
            <person name="Reid J."/>
            <person name="Rouhana J."/>
            <person name="Saada N."/>
            <person name="Shang Y."/>
            <person name="Simmons D."/>
            <person name="Thornton R."/>
            <person name="Warren J."/>
            <person name="Weissenberger G."/>
            <person name="Zhang J."/>
            <person name="Zhang L."/>
            <person name="Zhou C."/>
            <person name="Zhu D."/>
            <person name="Muzny D."/>
            <person name="Worley K."/>
            <person name="Gibbs R."/>
        </authorList>
    </citation>
    <scope>NUCLEOTIDE SEQUENCE [LARGE SCALE GENOMIC DNA]</scope>
    <source>
        <strain evidence="10 11">DSM 13335</strain>
    </source>
</reference>
<keyword evidence="11" id="KW-1185">Reference proteome</keyword>
<comment type="caution">
    <text evidence="10">The sequence shown here is derived from an EMBL/GenBank/DDBJ whole genome shotgun (WGS) entry which is preliminary data.</text>
</comment>
<keyword evidence="3" id="KW-0813">Transport</keyword>
<dbReference type="InterPro" id="IPR030679">
    <property type="entry name" value="ABC_ATPase_HisP-typ"/>
</dbReference>
<feature type="domain" description="ABC transporter" evidence="9">
    <location>
        <begin position="11"/>
        <end position="245"/>
    </location>
</feature>
<dbReference type="GO" id="GO:0005886">
    <property type="term" value="C:plasma membrane"/>
    <property type="evidence" value="ECO:0007669"/>
    <property type="project" value="UniProtKB-SubCell"/>
</dbReference>
<dbReference type="CDD" id="cd03262">
    <property type="entry name" value="ABC_HisP_GlnQ"/>
    <property type="match status" value="1"/>
</dbReference>
<dbReference type="PROSITE" id="PS50893">
    <property type="entry name" value="ABC_TRANSPORTER_2"/>
    <property type="match status" value="1"/>
</dbReference>
<dbReference type="SUPFAM" id="SSF52540">
    <property type="entry name" value="P-loop containing nucleoside triphosphate hydrolases"/>
    <property type="match status" value="1"/>
</dbReference>
<accession>C8PB56</accession>
<evidence type="ECO:0000313" key="10">
    <source>
        <dbReference type="EMBL" id="EEW52005.1"/>
    </source>
</evidence>
<keyword evidence="7" id="KW-0029">Amino-acid transport</keyword>
<sequence>MKMTNSNKKILQIQHLQKKFGNNFVLKDISFDVTQGEILTIIGPSGGGKSTMLRCLNLLEEPYKGIINFHDENILDPSFDRNLYRSKVGMVFQQFNLFNNKNVLQNCMVGQELVLGRSKEEAKRIAIENLKKVGMEPYIEAKPKQLSGGQQQRVAIARAISMNPEILLFDEPTSALDPEMVGEVLNTMNDLAKTGLTMIIVTHEMAFARNISDHVIFMSDGIITEQGQPNEIFNHPQEEKTKKFLRNFKNENL</sequence>
<proteinExistence type="inferred from homology"/>
<dbReference type="Proteomes" id="UP000004115">
    <property type="component" value="Unassembled WGS sequence"/>
</dbReference>
<dbReference type="SMART" id="SM00382">
    <property type="entry name" value="AAA"/>
    <property type="match status" value="1"/>
</dbReference>
<dbReference type="PROSITE" id="PS00211">
    <property type="entry name" value="ABC_TRANSPORTER_1"/>
    <property type="match status" value="1"/>
</dbReference>